<name>A0A3M0K7Z0_HIRRU</name>
<protein>
    <submittedName>
        <fullName evidence="1">Uncharacterized protein</fullName>
    </submittedName>
</protein>
<dbReference type="AlphaFoldDB" id="A0A3M0K7Z0"/>
<proteinExistence type="predicted"/>
<keyword evidence="2" id="KW-1185">Reference proteome</keyword>
<evidence type="ECO:0000313" key="1">
    <source>
        <dbReference type="EMBL" id="RMC07454.1"/>
    </source>
</evidence>
<sequence length="155" mass="17555">MGKPKCKLSRETVESTSLGILRTSQDTTLHDTTLSRGFGQDNLKKYCINNPIILLNVPQQPSPKELLHHEVQSGVGVHIPILTPRKTKQLRELDGRNTTKLHQVLLKPAHNHNSDYSHFLRGNEILQTIQDLTLIESNWKKVFSSSLVISSHHIE</sequence>
<evidence type="ECO:0000313" key="2">
    <source>
        <dbReference type="Proteomes" id="UP000269221"/>
    </source>
</evidence>
<reference evidence="1 2" key="1">
    <citation type="submission" date="2018-07" db="EMBL/GenBank/DDBJ databases">
        <title>A high quality draft genome assembly of the barn swallow (H. rustica rustica).</title>
        <authorList>
            <person name="Formenti G."/>
            <person name="Chiara M."/>
            <person name="Poveda L."/>
            <person name="Francoijs K.-J."/>
            <person name="Bonisoli-Alquati A."/>
            <person name="Canova L."/>
            <person name="Gianfranceschi L."/>
            <person name="Horner D.S."/>
            <person name="Saino N."/>
        </authorList>
    </citation>
    <scope>NUCLEOTIDE SEQUENCE [LARGE SCALE GENOMIC DNA]</scope>
    <source>
        <strain evidence="1">Chelidonia</strain>
        <tissue evidence="1">Blood</tissue>
    </source>
</reference>
<gene>
    <name evidence="1" type="ORF">DUI87_16926</name>
</gene>
<accession>A0A3M0K7Z0</accession>
<dbReference type="Proteomes" id="UP000269221">
    <property type="component" value="Unassembled WGS sequence"/>
</dbReference>
<comment type="caution">
    <text evidence="1">The sequence shown here is derived from an EMBL/GenBank/DDBJ whole genome shotgun (WGS) entry which is preliminary data.</text>
</comment>
<dbReference type="EMBL" id="QRBI01000120">
    <property type="protein sequence ID" value="RMC07454.1"/>
    <property type="molecule type" value="Genomic_DNA"/>
</dbReference>
<organism evidence="1 2">
    <name type="scientific">Hirundo rustica rustica</name>
    <dbReference type="NCBI Taxonomy" id="333673"/>
    <lineage>
        <taxon>Eukaryota</taxon>
        <taxon>Metazoa</taxon>
        <taxon>Chordata</taxon>
        <taxon>Craniata</taxon>
        <taxon>Vertebrata</taxon>
        <taxon>Euteleostomi</taxon>
        <taxon>Archelosauria</taxon>
        <taxon>Archosauria</taxon>
        <taxon>Dinosauria</taxon>
        <taxon>Saurischia</taxon>
        <taxon>Theropoda</taxon>
        <taxon>Coelurosauria</taxon>
        <taxon>Aves</taxon>
        <taxon>Neognathae</taxon>
        <taxon>Neoaves</taxon>
        <taxon>Telluraves</taxon>
        <taxon>Australaves</taxon>
        <taxon>Passeriformes</taxon>
        <taxon>Sylvioidea</taxon>
        <taxon>Hirundinidae</taxon>
        <taxon>Hirundo</taxon>
    </lineage>
</organism>